<name>A0A5C6AG75_9BACT</name>
<dbReference type="GO" id="GO:0022857">
    <property type="term" value="F:transmembrane transporter activity"/>
    <property type="evidence" value="ECO:0007669"/>
    <property type="project" value="InterPro"/>
</dbReference>
<evidence type="ECO:0000256" key="3">
    <source>
        <dbReference type="ARBA" id="ARBA00022692"/>
    </source>
</evidence>
<keyword evidence="5 6" id="KW-0472">Membrane</keyword>
<dbReference type="PROSITE" id="PS50156">
    <property type="entry name" value="SSD"/>
    <property type="match status" value="2"/>
</dbReference>
<keyword evidence="2" id="KW-1003">Cell membrane</keyword>
<feature type="transmembrane region" description="Helical" evidence="6">
    <location>
        <begin position="34"/>
        <end position="52"/>
    </location>
</feature>
<feature type="transmembrane region" description="Helical" evidence="6">
    <location>
        <begin position="390"/>
        <end position="414"/>
    </location>
</feature>
<feature type="transmembrane region" description="Helical" evidence="6">
    <location>
        <begin position="274"/>
        <end position="300"/>
    </location>
</feature>
<dbReference type="PANTHER" id="PTHR33406:SF12">
    <property type="entry name" value="BLR2997 PROTEIN"/>
    <property type="match status" value="1"/>
</dbReference>
<dbReference type="OrthoDB" id="9794724at2"/>
<dbReference type="InterPro" id="IPR001036">
    <property type="entry name" value="Acrflvin-R"/>
</dbReference>
<organism evidence="8 9">
    <name type="scientific">Stieleria varia</name>
    <dbReference type="NCBI Taxonomy" id="2528005"/>
    <lineage>
        <taxon>Bacteria</taxon>
        <taxon>Pseudomonadati</taxon>
        <taxon>Planctomycetota</taxon>
        <taxon>Planctomycetia</taxon>
        <taxon>Pirellulales</taxon>
        <taxon>Pirellulaceae</taxon>
        <taxon>Stieleria</taxon>
    </lineage>
</organism>
<accession>A0A5C6AG75</accession>
<dbReference type="InterPro" id="IPR004869">
    <property type="entry name" value="MMPL_dom"/>
</dbReference>
<dbReference type="Proteomes" id="UP000320176">
    <property type="component" value="Unassembled WGS sequence"/>
</dbReference>
<comment type="caution">
    <text evidence="8">The sequence shown here is derived from an EMBL/GenBank/DDBJ whole genome shotgun (WGS) entry which is preliminary data.</text>
</comment>
<feature type="transmembrane region" description="Helical" evidence="6">
    <location>
        <begin position="689"/>
        <end position="710"/>
    </location>
</feature>
<keyword evidence="3 6" id="KW-0812">Transmembrane</keyword>
<dbReference type="SUPFAM" id="SSF82866">
    <property type="entry name" value="Multidrug efflux transporter AcrB transmembrane domain"/>
    <property type="match status" value="2"/>
</dbReference>
<gene>
    <name evidence="8" type="ORF">Pla52n_51160</name>
</gene>
<feature type="transmembrane region" description="Helical" evidence="6">
    <location>
        <begin position="760"/>
        <end position="782"/>
    </location>
</feature>
<dbReference type="InterPro" id="IPR050545">
    <property type="entry name" value="Mycobact_MmpL"/>
</dbReference>
<protein>
    <submittedName>
        <fullName evidence="8">Multidrug efflux system subunit MdtC</fullName>
    </submittedName>
</protein>
<dbReference type="GO" id="GO:0005886">
    <property type="term" value="C:plasma membrane"/>
    <property type="evidence" value="ECO:0007669"/>
    <property type="project" value="UniProtKB-SubCell"/>
</dbReference>
<evidence type="ECO:0000256" key="5">
    <source>
        <dbReference type="ARBA" id="ARBA00023136"/>
    </source>
</evidence>
<feature type="transmembrane region" description="Helical" evidence="6">
    <location>
        <begin position="359"/>
        <end position="384"/>
    </location>
</feature>
<proteinExistence type="predicted"/>
<dbReference type="AlphaFoldDB" id="A0A5C6AG75"/>
<sequence>MSDGQPPETQLADDDSPRPRLTTRWFYWWADHTWVQLSVFVVLSTLALIGYFRPSLIRDLFLAPDQQQEHRYYIDAGGRSRLNVTLASNATQSIPARPRPYVEPFRVSGGDCVLVATIPDDNELGFFNKENLQAIYSVADRLQELPQVHRVMWLDNIPGFNLFGLTGTLVPSPNASPRQLAEARKQVLDNPLAVGQLISADGKTLLMHVTIDWFFVDSDDAVTVALRQCAEQATAEVPGANIRYQVTGQVPLHLMVASNHVTDSVKYQLIGYSIMMVSAIVLFRGFAAVIIVALAPAVGVFWTMGMLHFFDLQDNPFNDIIVPVLISLVGLTDSVHLMVEIRHQRSTGLPTRQAARVGIARVGMACFLTSATTAIGFISLWWAHHVIVRDFGMCCVVGVVMTFVSVLTVTPLGCRSPLGRRLHIGMGKSLIDGQLRRIGPLVQWILRHDRKVSLAAILSTIVLVVIALQLTPDEKRYSGLSESGEAAIALRHLDRSLGGLDFGTVNVSWNKRSTEADVLQVLDRVGKILKDEPLIGNPLGMRQILDALPGSGDAAERMSLLDLLPPSLKRAFYDPEGRHAVVQFRIQDLGIAAYSDTFSRIEKELERVTNDYPGFGIALDGNAVWRWRNVFQIVTDLATSLGTASIVIWLVLTLVYRSLRIGLISIIPNVFPLAATGAMLVLTGQHLEMVTVCVFTICIGIAVDDTIHFLTRYQEEMRKGGDHQEVIRRAFTGVGSALLMTTIVLVAGMGSAIVGDSRDARLFGIMGCLTLTTALFADVILLPAMLSRFAKKNTAEST</sequence>
<comment type="subcellular location">
    <subcellularLocation>
        <location evidence="1">Cell membrane</location>
        <topology evidence="1">Multi-pass membrane protein</topology>
    </subcellularLocation>
</comment>
<evidence type="ECO:0000313" key="9">
    <source>
        <dbReference type="Proteomes" id="UP000320176"/>
    </source>
</evidence>
<feature type="transmembrane region" description="Helical" evidence="6">
    <location>
        <begin position="637"/>
        <end position="656"/>
    </location>
</feature>
<feature type="domain" description="SSD" evidence="7">
    <location>
        <begin position="294"/>
        <end position="411"/>
    </location>
</feature>
<evidence type="ECO:0000259" key="7">
    <source>
        <dbReference type="PROSITE" id="PS50156"/>
    </source>
</evidence>
<dbReference type="RefSeq" id="WP_146522137.1">
    <property type="nucleotide sequence ID" value="NZ_CP151726.1"/>
</dbReference>
<feature type="transmembrane region" description="Helical" evidence="6">
    <location>
        <begin position="452"/>
        <end position="471"/>
    </location>
</feature>
<feature type="domain" description="SSD" evidence="7">
    <location>
        <begin position="661"/>
        <end position="788"/>
    </location>
</feature>
<keyword evidence="9" id="KW-1185">Reference proteome</keyword>
<dbReference type="PRINTS" id="PR00702">
    <property type="entry name" value="ACRIFLAVINRP"/>
</dbReference>
<evidence type="ECO:0000256" key="2">
    <source>
        <dbReference type="ARBA" id="ARBA00022475"/>
    </source>
</evidence>
<dbReference type="EMBL" id="SJPN01000006">
    <property type="protein sequence ID" value="TWT98599.1"/>
    <property type="molecule type" value="Genomic_DNA"/>
</dbReference>
<feature type="transmembrane region" description="Helical" evidence="6">
    <location>
        <begin position="731"/>
        <end position="754"/>
    </location>
</feature>
<dbReference type="InterPro" id="IPR000731">
    <property type="entry name" value="SSD"/>
</dbReference>
<reference evidence="8 9" key="1">
    <citation type="submission" date="2019-02" db="EMBL/GenBank/DDBJ databases">
        <title>Deep-cultivation of Planctomycetes and their phenomic and genomic characterization uncovers novel biology.</title>
        <authorList>
            <person name="Wiegand S."/>
            <person name="Jogler M."/>
            <person name="Boedeker C."/>
            <person name="Pinto D."/>
            <person name="Vollmers J."/>
            <person name="Rivas-Marin E."/>
            <person name="Kohn T."/>
            <person name="Peeters S.H."/>
            <person name="Heuer A."/>
            <person name="Rast P."/>
            <person name="Oberbeckmann S."/>
            <person name="Bunk B."/>
            <person name="Jeske O."/>
            <person name="Meyerdierks A."/>
            <person name="Storesund J.E."/>
            <person name="Kallscheuer N."/>
            <person name="Luecker S."/>
            <person name="Lage O.M."/>
            <person name="Pohl T."/>
            <person name="Merkel B.J."/>
            <person name="Hornburger P."/>
            <person name="Mueller R.-W."/>
            <person name="Bruemmer F."/>
            <person name="Labrenz M."/>
            <person name="Spormann A.M."/>
            <person name="Op Den Camp H."/>
            <person name="Overmann J."/>
            <person name="Amann R."/>
            <person name="Jetten M.S.M."/>
            <person name="Mascher T."/>
            <person name="Medema M.H."/>
            <person name="Devos D.P."/>
            <person name="Kaster A.-K."/>
            <person name="Ovreas L."/>
            <person name="Rohde M."/>
            <person name="Galperin M.Y."/>
            <person name="Jogler C."/>
        </authorList>
    </citation>
    <scope>NUCLEOTIDE SEQUENCE [LARGE SCALE GENOMIC DNA]</scope>
    <source>
        <strain evidence="8 9">Pla52n</strain>
    </source>
</reference>
<evidence type="ECO:0000313" key="8">
    <source>
        <dbReference type="EMBL" id="TWT98599.1"/>
    </source>
</evidence>
<dbReference type="PANTHER" id="PTHR33406">
    <property type="entry name" value="MEMBRANE PROTEIN MJ1562-RELATED"/>
    <property type="match status" value="1"/>
</dbReference>
<feature type="transmembrane region" description="Helical" evidence="6">
    <location>
        <begin position="663"/>
        <end position="683"/>
    </location>
</feature>
<dbReference type="Gene3D" id="1.20.1640.10">
    <property type="entry name" value="Multidrug efflux transporter AcrB transmembrane domain"/>
    <property type="match status" value="2"/>
</dbReference>
<feature type="transmembrane region" description="Helical" evidence="6">
    <location>
        <begin position="320"/>
        <end position="339"/>
    </location>
</feature>
<keyword evidence="4 6" id="KW-1133">Transmembrane helix</keyword>
<dbReference type="Pfam" id="PF03176">
    <property type="entry name" value="MMPL"/>
    <property type="match status" value="2"/>
</dbReference>
<evidence type="ECO:0000256" key="6">
    <source>
        <dbReference type="SAM" id="Phobius"/>
    </source>
</evidence>
<evidence type="ECO:0000256" key="1">
    <source>
        <dbReference type="ARBA" id="ARBA00004651"/>
    </source>
</evidence>
<evidence type="ECO:0000256" key="4">
    <source>
        <dbReference type="ARBA" id="ARBA00022989"/>
    </source>
</evidence>